<accession>A0A7Y2K3D4</accession>
<feature type="binding site" evidence="2">
    <location>
        <position position="158"/>
    </location>
    <ligand>
        <name>Cu cation</name>
        <dbReference type="ChEBI" id="CHEBI:23378"/>
    </ligand>
</feature>
<evidence type="ECO:0000256" key="2">
    <source>
        <dbReference type="PIRSR" id="PIRSR603782-1"/>
    </source>
</evidence>
<keyword evidence="5" id="KW-1185">Reference proteome</keyword>
<proteinExistence type="inferred from homology"/>
<feature type="binding site" evidence="2">
    <location>
        <position position="69"/>
    </location>
    <ligand>
        <name>Cu cation</name>
        <dbReference type="ChEBI" id="CHEBI:23378"/>
    </ligand>
</feature>
<dbReference type="CDD" id="cd02968">
    <property type="entry name" value="SCO"/>
    <property type="match status" value="1"/>
</dbReference>
<organism evidence="4 5">
    <name type="scientific">Telluria aromaticivorans</name>
    <dbReference type="NCBI Taxonomy" id="2725995"/>
    <lineage>
        <taxon>Bacteria</taxon>
        <taxon>Pseudomonadati</taxon>
        <taxon>Pseudomonadota</taxon>
        <taxon>Betaproteobacteria</taxon>
        <taxon>Burkholderiales</taxon>
        <taxon>Oxalobacteraceae</taxon>
        <taxon>Telluria group</taxon>
        <taxon>Telluria</taxon>
    </lineage>
</organism>
<comment type="similarity">
    <text evidence="1">Belongs to the SCO1/2 family.</text>
</comment>
<dbReference type="PANTHER" id="PTHR12151:SF25">
    <property type="entry name" value="LINALOOL DEHYDRATASE_ISOMERASE DOMAIN-CONTAINING PROTEIN"/>
    <property type="match status" value="1"/>
</dbReference>
<dbReference type="AlphaFoldDB" id="A0A7Y2K3D4"/>
<feature type="disulfide bond" description="Redox-active" evidence="3">
    <location>
        <begin position="69"/>
        <end position="73"/>
    </location>
</feature>
<dbReference type="InterPro" id="IPR003782">
    <property type="entry name" value="SCO1/SenC"/>
</dbReference>
<reference evidence="4 5" key="1">
    <citation type="submission" date="2020-04" db="EMBL/GenBank/DDBJ databases">
        <title>Massilia sp. nov., a cold adapted bacteria isolated from Arctic soil.</title>
        <authorList>
            <person name="Son J."/>
            <person name="Ka J.-O."/>
        </authorList>
    </citation>
    <scope>NUCLEOTIDE SEQUENCE [LARGE SCALE GENOMIC DNA]</scope>
    <source>
        <strain evidence="4 5">ML15P13</strain>
    </source>
</reference>
<name>A0A7Y2K3D4_9BURK</name>
<dbReference type="SUPFAM" id="SSF52833">
    <property type="entry name" value="Thioredoxin-like"/>
    <property type="match status" value="1"/>
</dbReference>
<evidence type="ECO:0000256" key="1">
    <source>
        <dbReference type="ARBA" id="ARBA00010996"/>
    </source>
</evidence>
<dbReference type="Pfam" id="PF02630">
    <property type="entry name" value="SCO1-SenC"/>
    <property type="match status" value="1"/>
</dbReference>
<keyword evidence="3" id="KW-1015">Disulfide bond</keyword>
<evidence type="ECO:0000256" key="3">
    <source>
        <dbReference type="PIRSR" id="PIRSR603782-2"/>
    </source>
</evidence>
<feature type="binding site" evidence="2">
    <location>
        <position position="73"/>
    </location>
    <ligand>
        <name>Cu cation</name>
        <dbReference type="ChEBI" id="CHEBI:23378"/>
    </ligand>
</feature>
<protein>
    <submittedName>
        <fullName evidence="4">SCO family protein</fullName>
    </submittedName>
</protein>
<dbReference type="PANTHER" id="PTHR12151">
    <property type="entry name" value="ELECTRON TRANSPORT PROTIN SCO1/SENC FAMILY MEMBER"/>
    <property type="match status" value="1"/>
</dbReference>
<evidence type="ECO:0000313" key="4">
    <source>
        <dbReference type="EMBL" id="NNG24694.1"/>
    </source>
</evidence>
<keyword evidence="2" id="KW-0479">Metal-binding</keyword>
<dbReference type="GO" id="GO:0046872">
    <property type="term" value="F:metal ion binding"/>
    <property type="evidence" value="ECO:0007669"/>
    <property type="project" value="UniProtKB-KW"/>
</dbReference>
<gene>
    <name evidence="4" type="ORF">HGB41_17005</name>
</gene>
<evidence type="ECO:0000313" key="5">
    <source>
        <dbReference type="Proteomes" id="UP000533905"/>
    </source>
</evidence>
<comment type="caution">
    <text evidence="4">The sequence shown here is derived from an EMBL/GenBank/DDBJ whole genome shotgun (WGS) entry which is preliminary data.</text>
</comment>
<dbReference type="Gene3D" id="3.40.30.10">
    <property type="entry name" value="Glutaredoxin"/>
    <property type="match status" value="1"/>
</dbReference>
<keyword evidence="2" id="KW-0186">Copper</keyword>
<sequence>MERRLMLSVLGGAALGATERLQAAVVRKQQAHPYFPDSVLQDHSGKSVRFYTDLLKGKVVVINMMYTVCTRICPTNIARLREVQAQLGKRSGQDVHLYSLTLRPDIDSPEALAAYARQFDTAPGWSFLTGDPQEMDVIRRRLGFYDADPVADADIANHTGALRLGNVDRDRWLMMPNRTVATQVVKAIDNLM</sequence>
<dbReference type="EMBL" id="JABAIV010000006">
    <property type="protein sequence ID" value="NNG24694.1"/>
    <property type="molecule type" value="Genomic_DNA"/>
</dbReference>
<dbReference type="Proteomes" id="UP000533905">
    <property type="component" value="Unassembled WGS sequence"/>
</dbReference>
<dbReference type="InterPro" id="IPR036249">
    <property type="entry name" value="Thioredoxin-like_sf"/>
</dbReference>